<feature type="binding site" evidence="12">
    <location>
        <position position="75"/>
    </location>
    <ligand>
        <name>Ca(2+)</name>
        <dbReference type="ChEBI" id="CHEBI:29108"/>
        <label>1</label>
    </ligand>
</feature>
<comment type="subcellular location">
    <subcellularLocation>
        <location evidence="15">Secreted</location>
    </subcellularLocation>
</comment>
<dbReference type="Gramene" id="rna27892">
    <property type="protein sequence ID" value="RHN65002.1"/>
    <property type="gene ID" value="gene27892"/>
</dbReference>
<evidence type="ECO:0000256" key="7">
    <source>
        <dbReference type="ARBA" id="ARBA00023002"/>
    </source>
</evidence>
<dbReference type="EMBL" id="PSQE01000004">
    <property type="protein sequence ID" value="RHN65002.1"/>
    <property type="molecule type" value="Genomic_DNA"/>
</dbReference>
<feature type="chain" id="PRO_5014485636" description="Peroxidase" evidence="15">
    <location>
        <begin position="24"/>
        <end position="327"/>
    </location>
</feature>
<dbReference type="GO" id="GO:0046872">
    <property type="term" value="F:metal ion binding"/>
    <property type="evidence" value="ECO:0007669"/>
    <property type="project" value="UniProtKB-UniRule"/>
</dbReference>
<keyword evidence="4 15" id="KW-0349">Heme</keyword>
<dbReference type="Proteomes" id="UP000265566">
    <property type="component" value="Chromosome 4"/>
</dbReference>
<feature type="signal peptide" evidence="15">
    <location>
        <begin position="1"/>
        <end position="23"/>
    </location>
</feature>
<dbReference type="Proteomes" id="UP000002051">
    <property type="component" value="Chromosome 4"/>
</dbReference>
<dbReference type="InterPro" id="IPR002016">
    <property type="entry name" value="Haem_peroxidase"/>
</dbReference>
<dbReference type="PANTHER" id="PTHR31517">
    <property type="match status" value="1"/>
</dbReference>
<proteinExistence type="inferred from homology"/>
<dbReference type="KEGG" id="mtr:11438636"/>
<dbReference type="STRING" id="3880.G7JJA7"/>
<feature type="disulfide bond" evidence="14">
    <location>
        <begin position="203"/>
        <end position="233"/>
    </location>
</feature>
<dbReference type="InterPro" id="IPR000823">
    <property type="entry name" value="Peroxidase_pln"/>
</dbReference>
<reference evidence="18" key="4">
    <citation type="journal article" date="2018" name="Nat. Plants">
        <title>Whole-genome landscape of Medicago truncatula symbiotic genes.</title>
        <authorList>
            <person name="Pecrix Y."/>
            <person name="Gamas P."/>
            <person name="Carrere S."/>
        </authorList>
    </citation>
    <scope>NUCLEOTIDE SEQUENCE</scope>
    <source>
        <tissue evidence="18">Leaves</tissue>
    </source>
</reference>
<dbReference type="GO" id="GO:0020037">
    <property type="term" value="F:heme binding"/>
    <property type="evidence" value="ECO:0007669"/>
    <property type="project" value="UniProtKB-UniRule"/>
</dbReference>
<evidence type="ECO:0000256" key="6">
    <source>
        <dbReference type="ARBA" id="ARBA00022729"/>
    </source>
</evidence>
<evidence type="ECO:0000256" key="10">
    <source>
        <dbReference type="PIRSR" id="PIRSR600823-1"/>
    </source>
</evidence>
<feature type="binding site" evidence="12">
    <location>
        <position position="197"/>
    </location>
    <ligand>
        <name>Ca(2+)</name>
        <dbReference type="ChEBI" id="CHEBI:29108"/>
        <label>2</label>
    </ligand>
</feature>
<feature type="binding site" description="axial binding residue" evidence="12">
    <location>
        <position position="196"/>
    </location>
    <ligand>
        <name>heme b</name>
        <dbReference type="ChEBI" id="CHEBI:60344"/>
    </ligand>
    <ligandPart>
        <name>Fe</name>
        <dbReference type="ChEBI" id="CHEBI:18248"/>
    </ligandPart>
</feature>
<keyword evidence="12 15" id="KW-0106">Calcium</keyword>
<feature type="binding site" evidence="11">
    <location>
        <position position="166"/>
    </location>
    <ligand>
        <name>substrate</name>
    </ligand>
</feature>
<feature type="domain" description="Plant heme peroxidase family profile" evidence="16">
    <location>
        <begin position="28"/>
        <end position="327"/>
    </location>
</feature>
<dbReference type="GO" id="GO:0005576">
    <property type="term" value="C:extracellular region"/>
    <property type="evidence" value="ECO:0007669"/>
    <property type="project" value="UniProtKB-SubCell"/>
</dbReference>
<evidence type="ECO:0000256" key="8">
    <source>
        <dbReference type="ARBA" id="ARBA00023004"/>
    </source>
</evidence>
<keyword evidence="6 15" id="KW-0732">Signal</keyword>
<dbReference type="GO" id="GO:0042744">
    <property type="term" value="P:hydrogen peroxide catabolic process"/>
    <property type="evidence" value="ECO:0007669"/>
    <property type="project" value="UniProtKB-KW"/>
</dbReference>
<dbReference type="GO" id="GO:0006950">
    <property type="term" value="P:response to stress"/>
    <property type="evidence" value="ECO:0000318"/>
    <property type="project" value="GO_Central"/>
</dbReference>
<comment type="cofactor">
    <cofactor evidence="12 15">
        <name>Ca(2+)</name>
        <dbReference type="ChEBI" id="CHEBI:29108"/>
    </cofactor>
    <text evidence="12 15">Binds 2 calcium ions per subunit.</text>
</comment>
<feature type="site" description="Transition state stabilizer" evidence="13">
    <location>
        <position position="65"/>
    </location>
</feature>
<feature type="disulfide bond" evidence="14">
    <location>
        <begin position="38"/>
        <end position="118"/>
    </location>
</feature>
<gene>
    <name evidence="19" type="primary">11438636</name>
    <name evidence="17" type="ordered locus">MTR_4g132490</name>
    <name evidence="18" type="ORF">MtrunA17_Chr4g0075241</name>
</gene>
<dbReference type="EC" id="1.11.1.7" evidence="2 15"/>
<dbReference type="eggNOG" id="ENOG502QPVF">
    <property type="taxonomic scope" value="Eukaryota"/>
</dbReference>
<feature type="binding site" evidence="12">
    <location>
        <position position="255"/>
    </location>
    <ligand>
        <name>Ca(2+)</name>
        <dbReference type="ChEBI" id="CHEBI:29108"/>
        <label>2</label>
    </ligand>
</feature>
<keyword evidence="3 15" id="KW-0575">Peroxidase</keyword>
<evidence type="ECO:0000313" key="19">
    <source>
        <dbReference type="EnsemblPlants" id="AES92664"/>
    </source>
</evidence>
<dbReference type="HOGENOM" id="CLU_010543_0_3_1"/>
<sequence length="327" mass="35978">MEISLPLILLSTVVIMAMPLSFGVKGNQLSYNYYKNSCPNLESLVERELMSVFMTDIRAPSAFLRLMFHDCQVQGCDASILLDTIYATQSSEIASSGNFAIRNRETINDIKSVLEEECPGQVSCADIIVLAAKVSVSLSGGPSIQVPFGRKDSRTSSSKEADAKLPSPTVTVDEFLSIFKSKGMNIQESVAILGAHTLGVGHCLSIVGRLYNQNQQIGNNMNLGYETSLRLACPTVIPMTNLTFVPNDMTPTIFDNQYYRDIMMGRGLLGIDSSISRDPRTAPIVMRFAMDQSYFFENFSSAFVKLSASNVLTNIQGEVRRKCNQLN</sequence>
<dbReference type="PROSITE" id="PS50873">
    <property type="entry name" value="PEROXIDASE_4"/>
    <property type="match status" value="1"/>
</dbReference>
<comment type="similarity">
    <text evidence="15">Belongs to the peroxidase family. Classical plant (class III) peroxidase subfamily.</text>
</comment>
<keyword evidence="20" id="KW-1185">Reference proteome</keyword>
<dbReference type="PANTHER" id="PTHR31517:SF81">
    <property type="entry name" value="PEROXIDASE"/>
    <property type="match status" value="1"/>
</dbReference>
<dbReference type="OrthoDB" id="2113341at2759"/>
<dbReference type="EnsemblPlants" id="AES92664">
    <property type="protein sequence ID" value="AES92664"/>
    <property type="gene ID" value="MTR_4g132490"/>
</dbReference>
<dbReference type="CDD" id="cd00693">
    <property type="entry name" value="secretory_peroxidase"/>
    <property type="match status" value="1"/>
</dbReference>
<dbReference type="Gene3D" id="1.10.520.10">
    <property type="match status" value="1"/>
</dbReference>
<dbReference type="OMA" id="NATNANM"/>
<evidence type="ECO:0000256" key="9">
    <source>
        <dbReference type="ARBA" id="ARBA00023157"/>
    </source>
</evidence>
<comment type="function">
    <text evidence="15">Removal of H(2)O(2), oxidation of toxic reductants, biosynthesis and degradation of lignin, suberization, auxin catabolism, response to environmental stresses such as wounding, pathogen attack and oxidative stress.</text>
</comment>
<organism evidence="17 20">
    <name type="scientific">Medicago truncatula</name>
    <name type="common">Barrel medic</name>
    <name type="synonym">Medicago tribuloides</name>
    <dbReference type="NCBI Taxonomy" id="3880"/>
    <lineage>
        <taxon>Eukaryota</taxon>
        <taxon>Viridiplantae</taxon>
        <taxon>Streptophyta</taxon>
        <taxon>Embryophyta</taxon>
        <taxon>Tracheophyta</taxon>
        <taxon>Spermatophyta</taxon>
        <taxon>Magnoliopsida</taxon>
        <taxon>eudicotyledons</taxon>
        <taxon>Gunneridae</taxon>
        <taxon>Pentapetalae</taxon>
        <taxon>rosids</taxon>
        <taxon>fabids</taxon>
        <taxon>Fabales</taxon>
        <taxon>Fabaceae</taxon>
        <taxon>Papilionoideae</taxon>
        <taxon>50 kb inversion clade</taxon>
        <taxon>NPAAA clade</taxon>
        <taxon>Hologalegina</taxon>
        <taxon>IRL clade</taxon>
        <taxon>Trifolieae</taxon>
        <taxon>Medicago</taxon>
    </lineage>
</organism>
<dbReference type="InterPro" id="IPR033905">
    <property type="entry name" value="Secretory_peroxidase"/>
</dbReference>
<dbReference type="PRINTS" id="PR00458">
    <property type="entry name" value="PEROXIDASE"/>
</dbReference>
<keyword evidence="9 14" id="KW-1015">Disulfide bond</keyword>
<dbReference type="GO" id="GO:0006979">
    <property type="term" value="P:response to oxidative stress"/>
    <property type="evidence" value="ECO:0007669"/>
    <property type="project" value="UniProtKB-UniRule"/>
</dbReference>
<evidence type="ECO:0000256" key="11">
    <source>
        <dbReference type="PIRSR" id="PIRSR600823-2"/>
    </source>
</evidence>
<dbReference type="SMR" id="G7JJA7"/>
<evidence type="ECO:0000256" key="12">
    <source>
        <dbReference type="PIRSR" id="PIRSR600823-3"/>
    </source>
</evidence>
<reference evidence="19" key="3">
    <citation type="submission" date="2015-04" db="UniProtKB">
        <authorList>
            <consortium name="EnsemblPlants"/>
        </authorList>
    </citation>
    <scope>IDENTIFICATION</scope>
    <source>
        <strain evidence="19">cv. Jemalong A17</strain>
    </source>
</reference>
<dbReference type="GO" id="GO:0004601">
    <property type="term" value="F:peroxidase activity"/>
    <property type="evidence" value="ECO:0000318"/>
    <property type="project" value="GO_Central"/>
</dbReference>
<keyword evidence="7 15" id="KW-0560">Oxidoreductase</keyword>
<dbReference type="Gene3D" id="1.10.420.10">
    <property type="entry name" value="Peroxidase, domain 2"/>
    <property type="match status" value="1"/>
</dbReference>
<evidence type="ECO:0000313" key="17">
    <source>
        <dbReference type="EMBL" id="AES92664.1"/>
    </source>
</evidence>
<dbReference type="Pfam" id="PF00141">
    <property type="entry name" value="peroxidase"/>
    <property type="match status" value="1"/>
</dbReference>
<feature type="disulfide bond" evidence="14">
    <location>
        <begin position="71"/>
        <end position="76"/>
    </location>
</feature>
<evidence type="ECO:0000256" key="2">
    <source>
        <dbReference type="ARBA" id="ARBA00012313"/>
    </source>
</evidence>
<comment type="cofactor">
    <cofactor evidence="12 15">
        <name>heme b</name>
        <dbReference type="ChEBI" id="CHEBI:60344"/>
    </cofactor>
    <text evidence="12 15">Binds 1 heme b (iron(II)-protoporphyrin IX) group per subunit.</text>
</comment>
<keyword evidence="15" id="KW-0964">Secreted</keyword>
<evidence type="ECO:0000256" key="4">
    <source>
        <dbReference type="ARBA" id="ARBA00022617"/>
    </source>
</evidence>
<dbReference type="FunFam" id="1.10.420.10:FF:000007">
    <property type="entry name" value="Peroxidase"/>
    <property type="match status" value="1"/>
</dbReference>
<evidence type="ECO:0000256" key="5">
    <source>
        <dbReference type="ARBA" id="ARBA00022723"/>
    </source>
</evidence>
<dbReference type="SUPFAM" id="SSF48113">
    <property type="entry name" value="Heme-dependent peroxidases"/>
    <property type="match status" value="1"/>
</dbReference>
<feature type="binding site" evidence="12">
    <location>
        <position position="77"/>
    </location>
    <ligand>
        <name>Ca(2+)</name>
        <dbReference type="ChEBI" id="CHEBI:29108"/>
        <label>1</label>
    </ligand>
</feature>
<dbReference type="AlphaFoldDB" id="G7JJA7"/>
<dbReference type="EMBL" id="CM001220">
    <property type="protein sequence ID" value="AES92664.1"/>
    <property type="molecule type" value="Genomic_DNA"/>
</dbReference>
<evidence type="ECO:0000256" key="3">
    <source>
        <dbReference type="ARBA" id="ARBA00022559"/>
    </source>
</evidence>
<name>G7JJA7_MEDTR</name>
<feature type="binding site" evidence="12">
    <location>
        <position position="70"/>
    </location>
    <ligand>
        <name>Ca(2+)</name>
        <dbReference type="ChEBI" id="CHEBI:29108"/>
        <label>1</label>
    </ligand>
</feature>
<protein>
    <recommendedName>
        <fullName evidence="2 15">Peroxidase</fullName>
        <ecNumber evidence="2 15">1.11.1.7</ecNumber>
    </recommendedName>
</protein>
<feature type="disulfide bond" evidence="14">
    <location>
        <begin position="124"/>
        <end position="323"/>
    </location>
</feature>
<feature type="binding site" evidence="12">
    <location>
        <position position="250"/>
    </location>
    <ligand>
        <name>Ca(2+)</name>
        <dbReference type="ChEBI" id="CHEBI:29108"/>
        <label>2</label>
    </ligand>
</feature>
<dbReference type="GO" id="GO:0140825">
    <property type="term" value="F:lactoperoxidase activity"/>
    <property type="evidence" value="ECO:0007669"/>
    <property type="project" value="UniProtKB-EC"/>
</dbReference>
<keyword evidence="5 12" id="KW-0479">Metal-binding</keyword>
<reference evidence="17 20" key="2">
    <citation type="journal article" date="2014" name="BMC Genomics">
        <title>An improved genome release (version Mt4.0) for the model legume Medicago truncatula.</title>
        <authorList>
            <person name="Tang H."/>
            <person name="Krishnakumar V."/>
            <person name="Bidwell S."/>
            <person name="Rosen B."/>
            <person name="Chan A."/>
            <person name="Zhou S."/>
            <person name="Gentzbittel L."/>
            <person name="Childs K.L."/>
            <person name="Yandell M."/>
            <person name="Gundlach H."/>
            <person name="Mayer K.F."/>
            <person name="Schwartz D.C."/>
            <person name="Town C.D."/>
        </authorList>
    </citation>
    <scope>GENOME REANNOTATION</scope>
    <source>
        <strain evidence="19 20">cv. Jemalong A17</strain>
    </source>
</reference>
<evidence type="ECO:0000256" key="13">
    <source>
        <dbReference type="PIRSR" id="PIRSR600823-4"/>
    </source>
</evidence>
<evidence type="ECO:0000259" key="16">
    <source>
        <dbReference type="PROSITE" id="PS50873"/>
    </source>
</evidence>
<dbReference type="PRINTS" id="PR00461">
    <property type="entry name" value="PLPEROXIDASE"/>
</dbReference>
<dbReference type="GO" id="GO:0009505">
    <property type="term" value="C:plant-type cell wall"/>
    <property type="evidence" value="ECO:0000318"/>
    <property type="project" value="GO_Central"/>
</dbReference>
<dbReference type="PaxDb" id="3880-AES75475"/>
<feature type="binding site" evidence="12">
    <location>
        <position position="79"/>
    </location>
    <ligand>
        <name>Ca(2+)</name>
        <dbReference type="ChEBI" id="CHEBI:29108"/>
        <label>1</label>
    </ligand>
</feature>
<accession>G7JJA7</accession>
<evidence type="ECO:0000256" key="15">
    <source>
        <dbReference type="RuleBase" id="RU362060"/>
    </source>
</evidence>
<evidence type="ECO:0000313" key="18">
    <source>
        <dbReference type="EMBL" id="RHN65002.1"/>
    </source>
</evidence>
<dbReference type="InterPro" id="IPR010255">
    <property type="entry name" value="Haem_peroxidase_sf"/>
</dbReference>
<evidence type="ECO:0000313" key="20">
    <source>
        <dbReference type="Proteomes" id="UP000002051"/>
    </source>
</evidence>
<keyword evidence="15" id="KW-0376">Hydrogen peroxide</keyword>
<evidence type="ECO:0000256" key="1">
    <source>
        <dbReference type="ARBA" id="ARBA00000189"/>
    </source>
</evidence>
<feature type="binding site" evidence="12">
    <location>
        <position position="73"/>
    </location>
    <ligand>
        <name>Ca(2+)</name>
        <dbReference type="ChEBI" id="CHEBI:29108"/>
        <label>1</label>
    </ligand>
</feature>
<reference evidence="17 20" key="1">
    <citation type="journal article" date="2011" name="Nature">
        <title>The Medicago genome provides insight into the evolution of rhizobial symbioses.</title>
        <authorList>
            <person name="Young N.D."/>
            <person name="Debelle F."/>
            <person name="Oldroyd G.E."/>
            <person name="Geurts R."/>
            <person name="Cannon S.B."/>
            <person name="Udvardi M.K."/>
            <person name="Benedito V.A."/>
            <person name="Mayer K.F."/>
            <person name="Gouzy J."/>
            <person name="Schoof H."/>
            <person name="Van de Peer Y."/>
            <person name="Proost S."/>
            <person name="Cook D.R."/>
            <person name="Meyers B.C."/>
            <person name="Spannagl M."/>
            <person name="Cheung F."/>
            <person name="De Mita S."/>
            <person name="Krishnakumar V."/>
            <person name="Gundlach H."/>
            <person name="Zhou S."/>
            <person name="Mudge J."/>
            <person name="Bharti A.K."/>
            <person name="Murray J.D."/>
            <person name="Naoumkina M.A."/>
            <person name="Rosen B."/>
            <person name="Silverstein K.A."/>
            <person name="Tang H."/>
            <person name="Rombauts S."/>
            <person name="Zhao P.X."/>
            <person name="Zhou P."/>
            <person name="Barbe V."/>
            <person name="Bardou P."/>
            <person name="Bechner M."/>
            <person name="Bellec A."/>
            <person name="Berger A."/>
            <person name="Berges H."/>
            <person name="Bidwell S."/>
            <person name="Bisseling T."/>
            <person name="Choisne N."/>
            <person name="Couloux A."/>
            <person name="Denny R."/>
            <person name="Deshpande S."/>
            <person name="Dai X."/>
            <person name="Doyle J.J."/>
            <person name="Dudez A.M."/>
            <person name="Farmer A.D."/>
            <person name="Fouteau S."/>
            <person name="Franken C."/>
            <person name="Gibelin C."/>
            <person name="Gish J."/>
            <person name="Goldstein S."/>
            <person name="Gonzalez A.J."/>
            <person name="Green P.J."/>
            <person name="Hallab A."/>
            <person name="Hartog M."/>
            <person name="Hua A."/>
            <person name="Humphray S.J."/>
            <person name="Jeong D.H."/>
            <person name="Jing Y."/>
            <person name="Jocker A."/>
            <person name="Kenton S.M."/>
            <person name="Kim D.J."/>
            <person name="Klee K."/>
            <person name="Lai H."/>
            <person name="Lang C."/>
            <person name="Lin S."/>
            <person name="Macmil S.L."/>
            <person name="Magdelenat G."/>
            <person name="Matthews L."/>
            <person name="McCorrison J."/>
            <person name="Monaghan E.L."/>
            <person name="Mun J.H."/>
            <person name="Najar F.Z."/>
            <person name="Nicholson C."/>
            <person name="Noirot C."/>
            <person name="O'Bleness M."/>
            <person name="Paule C.R."/>
            <person name="Poulain J."/>
            <person name="Prion F."/>
            <person name="Qin B."/>
            <person name="Qu C."/>
            <person name="Retzel E.F."/>
            <person name="Riddle C."/>
            <person name="Sallet E."/>
            <person name="Samain S."/>
            <person name="Samson N."/>
            <person name="Sanders I."/>
            <person name="Saurat O."/>
            <person name="Scarpelli C."/>
            <person name="Schiex T."/>
            <person name="Segurens B."/>
            <person name="Severin A.J."/>
            <person name="Sherrier D.J."/>
            <person name="Shi R."/>
            <person name="Sims S."/>
            <person name="Singer S.R."/>
            <person name="Sinharoy S."/>
            <person name="Sterck L."/>
            <person name="Viollet A."/>
            <person name="Wang B.B."/>
            <person name="Wang K."/>
            <person name="Wang M."/>
            <person name="Wang X."/>
            <person name="Warfsmann J."/>
            <person name="Weissenbach J."/>
            <person name="White D.D."/>
            <person name="White J.D."/>
            <person name="Wiley G.B."/>
            <person name="Wincker P."/>
            <person name="Xing Y."/>
            <person name="Yang L."/>
            <person name="Yao Z."/>
            <person name="Ying F."/>
            <person name="Zhai J."/>
            <person name="Zhou L."/>
            <person name="Zuber A."/>
            <person name="Denarie J."/>
            <person name="Dixon R.A."/>
            <person name="May G.D."/>
            <person name="Schwartz D.C."/>
            <person name="Rogers J."/>
            <person name="Quetier F."/>
            <person name="Town C.D."/>
            <person name="Roe B.A."/>
        </authorList>
    </citation>
    <scope>NUCLEOTIDE SEQUENCE [LARGE SCALE GENOMIC DNA]</scope>
    <source>
        <strain evidence="17">A17</strain>
        <strain evidence="19 20">cv. Jemalong A17</strain>
    </source>
</reference>
<evidence type="ECO:0000256" key="14">
    <source>
        <dbReference type="PIRSR" id="PIRSR600823-5"/>
    </source>
</evidence>
<keyword evidence="8 12" id="KW-0408">Iron</keyword>
<comment type="catalytic activity">
    <reaction evidence="1 15">
        <text>2 a phenolic donor + H2O2 = 2 a phenolic radical donor + 2 H2O</text>
        <dbReference type="Rhea" id="RHEA:56136"/>
        <dbReference type="ChEBI" id="CHEBI:15377"/>
        <dbReference type="ChEBI" id="CHEBI:16240"/>
        <dbReference type="ChEBI" id="CHEBI:139520"/>
        <dbReference type="ChEBI" id="CHEBI:139521"/>
        <dbReference type="EC" id="1.11.1.7"/>
    </reaction>
</comment>
<feature type="active site" description="Proton acceptor" evidence="10">
    <location>
        <position position="69"/>
    </location>
</feature>